<protein>
    <submittedName>
        <fullName evidence="1">Uncharacterized protein</fullName>
    </submittedName>
</protein>
<reference evidence="1 2" key="1">
    <citation type="submission" date="2014-04" db="EMBL/GenBank/DDBJ databases">
        <title>Draft genome sequence of Photobacterium halotolerans S2753: a solonamide, ngercheumicin and holomycin producer.</title>
        <authorList>
            <person name="Machado H.R."/>
            <person name="Gram L."/>
        </authorList>
    </citation>
    <scope>NUCLEOTIDE SEQUENCE [LARGE SCALE GENOMIC DNA]</scope>
    <source>
        <strain evidence="1 2">S2753</strain>
    </source>
</reference>
<accession>A0A066RLM0</accession>
<evidence type="ECO:0000313" key="2">
    <source>
        <dbReference type="Proteomes" id="UP000027192"/>
    </source>
</evidence>
<dbReference type="AlphaFoldDB" id="A0A066RLM0"/>
<evidence type="ECO:0000313" key="1">
    <source>
        <dbReference type="EMBL" id="KDM91345.1"/>
    </source>
</evidence>
<dbReference type="OrthoDB" id="5829258at2"/>
<dbReference type="RefSeq" id="WP_152548002.1">
    <property type="nucleotide sequence ID" value="NZ_JAGSGC010000010.1"/>
</dbReference>
<proteinExistence type="predicted"/>
<comment type="caution">
    <text evidence="1">The sequence shown here is derived from an EMBL/GenBank/DDBJ whole genome shotgun (WGS) entry which is preliminary data.</text>
</comment>
<sequence>MSANSPETSLLIFQSMLPQASRTHDKSAFVDLLGVIAHHYFLINDAEKARFYLKQAEPFLSDASDKARQNVSDVRRMWRAQL</sequence>
<dbReference type="Proteomes" id="UP000027192">
    <property type="component" value="Unassembled WGS sequence"/>
</dbReference>
<gene>
    <name evidence="1" type="ORF">EA58_12325</name>
</gene>
<dbReference type="STRING" id="1654360.EA58_12325"/>
<name>A0A066RLM0_9GAMM</name>
<organism evidence="1 2">
    <name type="scientific">Photobacterium galatheae</name>
    <dbReference type="NCBI Taxonomy" id="1654360"/>
    <lineage>
        <taxon>Bacteria</taxon>
        <taxon>Pseudomonadati</taxon>
        <taxon>Pseudomonadota</taxon>
        <taxon>Gammaproteobacteria</taxon>
        <taxon>Vibrionales</taxon>
        <taxon>Vibrionaceae</taxon>
        <taxon>Photobacterium</taxon>
    </lineage>
</organism>
<keyword evidence="2" id="KW-1185">Reference proteome</keyword>
<dbReference type="EMBL" id="JMIB01000023">
    <property type="protein sequence ID" value="KDM91345.1"/>
    <property type="molecule type" value="Genomic_DNA"/>
</dbReference>